<name>T1K9I9_TETUR</name>
<protein>
    <submittedName>
        <fullName evidence="1">Uncharacterized protein</fullName>
    </submittedName>
</protein>
<dbReference type="AlphaFoldDB" id="T1K9I9"/>
<dbReference type="Proteomes" id="UP000015104">
    <property type="component" value="Unassembled WGS sequence"/>
</dbReference>
<dbReference type="EnsemblMetazoa" id="tetur07g05110.1">
    <property type="protein sequence ID" value="tetur07g05110.1"/>
    <property type="gene ID" value="tetur07g05110"/>
</dbReference>
<sequence length="20" mass="2416">MINLEKIHIPIKIMNVECNY</sequence>
<evidence type="ECO:0000313" key="1">
    <source>
        <dbReference type="EnsemblMetazoa" id="tetur07g05110.1"/>
    </source>
</evidence>
<reference evidence="2" key="1">
    <citation type="submission" date="2011-08" db="EMBL/GenBank/DDBJ databases">
        <authorList>
            <person name="Rombauts S."/>
        </authorList>
    </citation>
    <scope>NUCLEOTIDE SEQUENCE</scope>
    <source>
        <strain evidence="2">London</strain>
    </source>
</reference>
<accession>T1K9I9</accession>
<organism evidence="1 2">
    <name type="scientific">Tetranychus urticae</name>
    <name type="common">Two-spotted spider mite</name>
    <dbReference type="NCBI Taxonomy" id="32264"/>
    <lineage>
        <taxon>Eukaryota</taxon>
        <taxon>Metazoa</taxon>
        <taxon>Ecdysozoa</taxon>
        <taxon>Arthropoda</taxon>
        <taxon>Chelicerata</taxon>
        <taxon>Arachnida</taxon>
        <taxon>Acari</taxon>
        <taxon>Acariformes</taxon>
        <taxon>Trombidiformes</taxon>
        <taxon>Prostigmata</taxon>
        <taxon>Eleutherengona</taxon>
        <taxon>Raphignathae</taxon>
        <taxon>Tetranychoidea</taxon>
        <taxon>Tetranychidae</taxon>
        <taxon>Tetranychus</taxon>
    </lineage>
</organism>
<reference evidence="1" key="2">
    <citation type="submission" date="2015-06" db="UniProtKB">
        <authorList>
            <consortium name="EnsemblMetazoa"/>
        </authorList>
    </citation>
    <scope>IDENTIFICATION</scope>
</reference>
<dbReference type="EMBL" id="CAEY01001892">
    <property type="status" value="NOT_ANNOTATED_CDS"/>
    <property type="molecule type" value="Genomic_DNA"/>
</dbReference>
<dbReference type="HOGENOM" id="CLU_3428650_0_0_1"/>
<keyword evidence="2" id="KW-1185">Reference proteome</keyword>
<proteinExistence type="predicted"/>
<evidence type="ECO:0000313" key="2">
    <source>
        <dbReference type="Proteomes" id="UP000015104"/>
    </source>
</evidence>